<dbReference type="Proteomes" id="UP000655366">
    <property type="component" value="Unassembled WGS sequence"/>
</dbReference>
<dbReference type="EMBL" id="JADNYM010000006">
    <property type="protein sequence ID" value="MBG0738901.1"/>
    <property type="molecule type" value="Genomic_DNA"/>
</dbReference>
<comment type="caution">
    <text evidence="1">The sequence shown here is derived from an EMBL/GenBank/DDBJ whole genome shotgun (WGS) entry which is preliminary data.</text>
</comment>
<accession>A0A931CQ11</accession>
<evidence type="ECO:0000313" key="1">
    <source>
        <dbReference type="EMBL" id="MBG0738901.1"/>
    </source>
</evidence>
<dbReference type="RefSeq" id="WP_196395855.1">
    <property type="nucleotide sequence ID" value="NZ_JADNYM010000006.1"/>
</dbReference>
<proteinExistence type="predicted"/>
<keyword evidence="2" id="KW-1185">Reference proteome</keyword>
<organism evidence="1 2">
    <name type="scientific">Arthrobacter terrae</name>
    <dbReference type="NCBI Taxonomy" id="2935737"/>
    <lineage>
        <taxon>Bacteria</taxon>
        <taxon>Bacillati</taxon>
        <taxon>Actinomycetota</taxon>
        <taxon>Actinomycetes</taxon>
        <taxon>Micrococcales</taxon>
        <taxon>Micrococcaceae</taxon>
        <taxon>Arthrobacter</taxon>
    </lineage>
</organism>
<reference evidence="1 2" key="1">
    <citation type="submission" date="2020-11" db="EMBL/GenBank/DDBJ databases">
        <title>Arthrobacter antarcticus sp. nov., isolated from Antarctic Soil.</title>
        <authorList>
            <person name="Li J."/>
        </authorList>
    </citation>
    <scope>NUCLEOTIDE SEQUENCE [LARGE SCALE GENOMIC DNA]</scope>
    <source>
        <strain evidence="1 2">Z1-20</strain>
    </source>
</reference>
<name>A0A931CQ11_9MICC</name>
<protein>
    <submittedName>
        <fullName evidence="1">Uncharacterized protein</fullName>
    </submittedName>
</protein>
<evidence type="ECO:0000313" key="2">
    <source>
        <dbReference type="Proteomes" id="UP000655366"/>
    </source>
</evidence>
<gene>
    <name evidence="1" type="ORF">IV500_05625</name>
</gene>
<sequence length="254" mass="28303">MRSPDRSVPHGYRLRPGTDLLDLAERLREAMAPVRDRAEIVQVAEFAAKALDTADLAGTPRPESVIFDAVQAQAVHVGQILAGEHSCHLNTVTVAVSDDPETGLLYALMFPKHPAFAAELDELELGDYYPYWNEADTEQQRPTGVSAAEWERRAETWTRVLRGTDPWDPTGMFRIDVGNVYPDADLINRAADVFAAMPSIEDRIHHALHELQNRQEFDSPSELMAFVNAMPEHQQRIEAGLKPITLEDIAGGVR</sequence>
<dbReference type="AlphaFoldDB" id="A0A931CQ11"/>